<evidence type="ECO:0000256" key="8">
    <source>
        <dbReference type="ARBA" id="ARBA00022692"/>
    </source>
</evidence>
<feature type="transmembrane region" description="Helical" evidence="12">
    <location>
        <begin position="162"/>
        <end position="181"/>
    </location>
</feature>
<dbReference type="InterPro" id="IPR006371">
    <property type="entry name" value="Polyprenyltransferase_UbiA-li"/>
</dbReference>
<dbReference type="EMBL" id="CP013118">
    <property type="protein sequence ID" value="ALO14689.1"/>
    <property type="molecule type" value="Genomic_DNA"/>
</dbReference>
<dbReference type="PANTHER" id="PTHR11048:SF28">
    <property type="entry name" value="4-HYDROXYBENZOATE POLYPRENYLTRANSFERASE, MITOCHONDRIAL"/>
    <property type="match status" value="1"/>
</dbReference>
<gene>
    <name evidence="13" type="primary">ubiA</name>
    <name evidence="13" type="ORF">L21SP5_01022</name>
</gene>
<keyword evidence="9 12" id="KW-1133">Transmembrane helix</keyword>
<dbReference type="NCBIfam" id="TIGR01475">
    <property type="entry name" value="ubiA_other"/>
    <property type="match status" value="1"/>
</dbReference>
<dbReference type="RefSeq" id="WP_057952209.1">
    <property type="nucleotide sequence ID" value="NZ_CP013118.1"/>
</dbReference>
<feature type="transmembrane region" description="Helical" evidence="12">
    <location>
        <begin position="103"/>
        <end position="123"/>
    </location>
</feature>
<feature type="transmembrane region" description="Helical" evidence="12">
    <location>
        <begin position="37"/>
        <end position="57"/>
    </location>
</feature>
<dbReference type="PANTHER" id="PTHR11048">
    <property type="entry name" value="PRENYLTRANSFERASES"/>
    <property type="match status" value="1"/>
</dbReference>
<dbReference type="Gene3D" id="1.20.120.1780">
    <property type="entry name" value="UbiA prenyltransferase"/>
    <property type="match status" value="1"/>
</dbReference>
<evidence type="ECO:0000256" key="12">
    <source>
        <dbReference type="SAM" id="Phobius"/>
    </source>
</evidence>
<dbReference type="EC" id="2.5.1.39" evidence="11"/>
<evidence type="ECO:0000256" key="3">
    <source>
        <dbReference type="ARBA" id="ARBA00005985"/>
    </source>
</evidence>
<feature type="transmembrane region" description="Helical" evidence="12">
    <location>
        <begin position="7"/>
        <end position="31"/>
    </location>
</feature>
<name>A0A0S2HX73_9BACT</name>
<comment type="subcellular location">
    <subcellularLocation>
        <location evidence="2">Membrane</location>
        <topology evidence="2">Multi-pass membrane protein</topology>
    </subcellularLocation>
</comment>
<protein>
    <recommendedName>
        <fullName evidence="11">4-hydroxybenzoate polyprenyltransferase</fullName>
        <ecNumber evidence="11">2.5.1.39</ecNumber>
    </recommendedName>
</protein>
<feature type="transmembrane region" description="Helical" evidence="12">
    <location>
        <begin position="77"/>
        <end position="97"/>
    </location>
</feature>
<feature type="transmembrane region" description="Helical" evidence="12">
    <location>
        <begin position="259"/>
        <end position="282"/>
    </location>
</feature>
<keyword evidence="6 13" id="KW-0808">Transferase</keyword>
<dbReference type="PATRIC" id="fig|1307839.3.peg.1106"/>
<keyword evidence="4" id="KW-1003">Cell membrane</keyword>
<dbReference type="GO" id="GO:0006744">
    <property type="term" value="P:ubiquinone biosynthetic process"/>
    <property type="evidence" value="ECO:0007669"/>
    <property type="project" value="UniProtKB-KW"/>
</dbReference>
<dbReference type="AlphaFoldDB" id="A0A0S2HX73"/>
<dbReference type="InterPro" id="IPR044878">
    <property type="entry name" value="UbiA_sf"/>
</dbReference>
<dbReference type="GO" id="GO:0005886">
    <property type="term" value="C:plasma membrane"/>
    <property type="evidence" value="ECO:0007669"/>
    <property type="project" value="TreeGrafter"/>
</dbReference>
<dbReference type="InterPro" id="IPR000537">
    <property type="entry name" value="UbiA_prenyltransferase"/>
</dbReference>
<evidence type="ECO:0000256" key="6">
    <source>
        <dbReference type="ARBA" id="ARBA00022679"/>
    </source>
</evidence>
<keyword evidence="10 12" id="KW-0472">Membrane</keyword>
<dbReference type="Pfam" id="PF01040">
    <property type="entry name" value="UbiA"/>
    <property type="match status" value="1"/>
</dbReference>
<evidence type="ECO:0000256" key="7">
    <source>
        <dbReference type="ARBA" id="ARBA00022688"/>
    </source>
</evidence>
<evidence type="ECO:0000256" key="1">
    <source>
        <dbReference type="ARBA" id="ARBA00001946"/>
    </source>
</evidence>
<evidence type="ECO:0000256" key="5">
    <source>
        <dbReference type="ARBA" id="ARBA00022519"/>
    </source>
</evidence>
<feature type="transmembrane region" description="Helical" evidence="12">
    <location>
        <begin position="202"/>
        <end position="223"/>
    </location>
</feature>
<evidence type="ECO:0000313" key="14">
    <source>
        <dbReference type="Proteomes" id="UP000064893"/>
    </source>
</evidence>
<evidence type="ECO:0000256" key="2">
    <source>
        <dbReference type="ARBA" id="ARBA00004141"/>
    </source>
</evidence>
<comment type="cofactor">
    <cofactor evidence="1">
        <name>Mg(2+)</name>
        <dbReference type="ChEBI" id="CHEBI:18420"/>
    </cofactor>
</comment>
<organism evidence="13 14">
    <name type="scientific">Salinivirga cyanobacteriivorans</name>
    <dbReference type="NCBI Taxonomy" id="1307839"/>
    <lineage>
        <taxon>Bacteria</taxon>
        <taxon>Pseudomonadati</taxon>
        <taxon>Bacteroidota</taxon>
        <taxon>Bacteroidia</taxon>
        <taxon>Bacteroidales</taxon>
        <taxon>Salinivirgaceae</taxon>
        <taxon>Salinivirga</taxon>
    </lineage>
</organism>
<dbReference type="FunFam" id="1.20.120.1780:FF:000001">
    <property type="entry name" value="4-hydroxybenzoate octaprenyltransferase"/>
    <property type="match status" value="1"/>
</dbReference>
<sequence>MQKFLSLVKFAHTVFALPFALVGYFMAAVYFDGGFNWLELLKVLLAMVFARNAAMGFNRYIDRNIDAQNVRTASREIPSGAVSVQAAGWFVIINVLAFIITTWFINLLCFYLSFVAMAVVLGYSLTKRFTWLCHFILGLGLSLAPIGAFLAVTGIFHIVPVMLSLAVLLWVTGFDIIYALQDDGFDKAQGLFSIPSYFGRKNALWISRAIHLFSGLIIILIGTWLNLSYIYFIGAGIFALLLLYQHLIVKESDLSKVNLAFFTTNGIASILYAAITIFSFFII</sequence>
<keyword evidence="14" id="KW-1185">Reference proteome</keyword>
<comment type="similarity">
    <text evidence="3">Belongs to the UbiA prenyltransferase family.</text>
</comment>
<keyword evidence="8 12" id="KW-0812">Transmembrane</keyword>
<dbReference type="OrthoDB" id="9782418at2"/>
<evidence type="ECO:0000313" key="13">
    <source>
        <dbReference type="EMBL" id="ALO14689.1"/>
    </source>
</evidence>
<evidence type="ECO:0000256" key="10">
    <source>
        <dbReference type="ARBA" id="ARBA00023136"/>
    </source>
</evidence>
<dbReference type="STRING" id="1307839.L21SP5_01022"/>
<keyword evidence="7" id="KW-0831">Ubiquinone biosynthesis</keyword>
<feature type="transmembrane region" description="Helical" evidence="12">
    <location>
        <begin position="135"/>
        <end position="156"/>
    </location>
</feature>
<dbReference type="GO" id="GO:0008412">
    <property type="term" value="F:4-hydroxybenzoate polyprenyltransferase activity"/>
    <property type="evidence" value="ECO:0007669"/>
    <property type="project" value="UniProtKB-EC"/>
</dbReference>
<evidence type="ECO:0000256" key="11">
    <source>
        <dbReference type="ARBA" id="ARBA00034524"/>
    </source>
</evidence>
<dbReference type="CDD" id="cd13959">
    <property type="entry name" value="PT_UbiA_COQ2"/>
    <property type="match status" value="1"/>
</dbReference>
<proteinExistence type="inferred from homology"/>
<accession>A0A0S2HX73</accession>
<dbReference type="KEGG" id="blq:L21SP5_01022"/>
<evidence type="ECO:0000256" key="4">
    <source>
        <dbReference type="ARBA" id="ARBA00022475"/>
    </source>
</evidence>
<reference evidence="13 14" key="1">
    <citation type="submission" date="2015-11" db="EMBL/GenBank/DDBJ databases">
        <title>Description and complete genome sequence of a novel strain predominating in hypersaline microbial mats and representing a new family of the Bacteriodetes phylum.</title>
        <authorList>
            <person name="Spring S."/>
            <person name="Bunk B."/>
            <person name="Sproer C."/>
            <person name="Klenk H.-P."/>
        </authorList>
    </citation>
    <scope>NUCLEOTIDE SEQUENCE [LARGE SCALE GENOMIC DNA]</scope>
    <source>
        <strain evidence="13 14">L21-Spi-D4</strain>
    </source>
</reference>
<dbReference type="InterPro" id="IPR039653">
    <property type="entry name" value="Prenyltransferase"/>
</dbReference>
<evidence type="ECO:0000256" key="9">
    <source>
        <dbReference type="ARBA" id="ARBA00022989"/>
    </source>
</evidence>
<dbReference type="Gene3D" id="1.10.357.140">
    <property type="entry name" value="UbiA prenyltransferase"/>
    <property type="match status" value="1"/>
</dbReference>
<dbReference type="FunFam" id="1.10.357.140:FF:000008">
    <property type="entry name" value="4-hydroxybenzoate octaprenyltransferase"/>
    <property type="match status" value="1"/>
</dbReference>
<keyword evidence="5" id="KW-0997">Cell inner membrane</keyword>
<dbReference type="Proteomes" id="UP000064893">
    <property type="component" value="Chromosome"/>
</dbReference>